<dbReference type="GeneID" id="28489514"/>
<gene>
    <name evidence="9" type="ORF">SAMN02910297_00134</name>
    <name evidence="8" type="ORF">YLM1_1208</name>
</gene>
<feature type="transmembrane region" description="Helical" evidence="7">
    <location>
        <begin position="99"/>
        <end position="121"/>
    </location>
</feature>
<reference evidence="10" key="2">
    <citation type="submission" date="2016-02" db="EMBL/GenBank/DDBJ databases">
        <title>The draft genome sequence of the rumen methanogen Methanobrevibacter olleyae YLM1.</title>
        <authorList>
            <consortium name="New Zealand Agricultural Greenhouse Gas Research Centre/Pastoral Greenhouse Gas Research Consortium"/>
            <person name="Kelly W.J."/>
            <person name="Li D."/>
            <person name="Lambie S.C."/>
            <person name="Attwood G.T."/>
            <person name="Altermann E."/>
            <person name="Leahy S.C."/>
        </authorList>
    </citation>
    <scope>NUCLEOTIDE SEQUENCE [LARGE SCALE GENOMIC DNA]</scope>
    <source>
        <strain evidence="10">YLM1</strain>
    </source>
</reference>
<evidence type="ECO:0000256" key="4">
    <source>
        <dbReference type="ARBA" id="ARBA00022692"/>
    </source>
</evidence>
<dbReference type="Pfam" id="PF01554">
    <property type="entry name" value="MatE"/>
    <property type="match status" value="2"/>
</dbReference>
<dbReference type="InterPro" id="IPR052031">
    <property type="entry name" value="Membrane_Transporter-Flippase"/>
</dbReference>
<keyword evidence="4 7" id="KW-0812">Transmembrane</keyword>
<evidence type="ECO:0000256" key="2">
    <source>
        <dbReference type="ARBA" id="ARBA00022448"/>
    </source>
</evidence>
<organism evidence="8 10">
    <name type="scientific">Methanobrevibacter olleyae</name>
    <dbReference type="NCBI Taxonomy" id="294671"/>
    <lineage>
        <taxon>Archaea</taxon>
        <taxon>Methanobacteriati</taxon>
        <taxon>Methanobacteriota</taxon>
        <taxon>Methanomada group</taxon>
        <taxon>Methanobacteria</taxon>
        <taxon>Methanobacteriales</taxon>
        <taxon>Methanobacteriaceae</taxon>
        <taxon>Methanobrevibacter</taxon>
    </lineage>
</organism>
<evidence type="ECO:0000313" key="11">
    <source>
        <dbReference type="Proteomes" id="UP000183442"/>
    </source>
</evidence>
<feature type="transmembrane region" description="Helical" evidence="7">
    <location>
        <begin position="199"/>
        <end position="220"/>
    </location>
</feature>
<accession>A0A126R2A4</accession>
<evidence type="ECO:0000256" key="3">
    <source>
        <dbReference type="ARBA" id="ARBA00022475"/>
    </source>
</evidence>
<keyword evidence="2" id="KW-0813">Transport</keyword>
<dbReference type="CDD" id="cd13147">
    <property type="entry name" value="MATE_MJ0709_like"/>
    <property type="match status" value="1"/>
</dbReference>
<evidence type="ECO:0000256" key="5">
    <source>
        <dbReference type="ARBA" id="ARBA00022989"/>
    </source>
</evidence>
<dbReference type="PANTHER" id="PTHR43549">
    <property type="entry name" value="MULTIDRUG RESISTANCE PROTEIN YPNP-RELATED"/>
    <property type="match status" value="1"/>
</dbReference>
<evidence type="ECO:0000256" key="7">
    <source>
        <dbReference type="SAM" id="Phobius"/>
    </source>
</evidence>
<feature type="transmembrane region" description="Helical" evidence="7">
    <location>
        <begin position="255"/>
        <end position="273"/>
    </location>
</feature>
<dbReference type="GO" id="GO:0015297">
    <property type="term" value="F:antiporter activity"/>
    <property type="evidence" value="ECO:0007669"/>
    <property type="project" value="InterPro"/>
</dbReference>
<name>A0A126R2A4_METOL</name>
<feature type="transmembrane region" description="Helical" evidence="7">
    <location>
        <begin position="141"/>
        <end position="162"/>
    </location>
</feature>
<dbReference type="STRING" id="294671.YLM1_1208"/>
<keyword evidence="3" id="KW-1003">Cell membrane</keyword>
<dbReference type="EMBL" id="FOTL01000002">
    <property type="protein sequence ID" value="SFL18789.1"/>
    <property type="molecule type" value="Genomic_DNA"/>
</dbReference>
<feature type="transmembrane region" description="Helical" evidence="7">
    <location>
        <begin position="21"/>
        <end position="43"/>
    </location>
</feature>
<reference evidence="9" key="4">
    <citation type="submission" date="2016-10" db="EMBL/GenBank/DDBJ databases">
        <authorList>
            <person name="de Groot N.N."/>
        </authorList>
    </citation>
    <scope>NUCLEOTIDE SEQUENCE [LARGE SCALE GENOMIC DNA]</scope>
    <source>
        <strain evidence="9">DSM 16632</strain>
    </source>
</reference>
<dbReference type="GO" id="GO:0005886">
    <property type="term" value="C:plasma membrane"/>
    <property type="evidence" value="ECO:0007669"/>
    <property type="project" value="UniProtKB-SubCell"/>
</dbReference>
<dbReference type="PIRSF" id="PIRSF006603">
    <property type="entry name" value="DinF"/>
    <property type="match status" value="1"/>
</dbReference>
<keyword evidence="10" id="KW-1185">Reference proteome</keyword>
<dbReference type="Proteomes" id="UP000066376">
    <property type="component" value="Chromosome"/>
</dbReference>
<dbReference type="NCBIfam" id="TIGR00797">
    <property type="entry name" value="matE"/>
    <property type="match status" value="1"/>
</dbReference>
<dbReference type="AlphaFoldDB" id="A0A126R2A4"/>
<dbReference type="GO" id="GO:0042910">
    <property type="term" value="F:xenobiotic transmembrane transporter activity"/>
    <property type="evidence" value="ECO:0007669"/>
    <property type="project" value="InterPro"/>
</dbReference>
<dbReference type="PANTHER" id="PTHR43549:SF2">
    <property type="entry name" value="MULTIDRUG RESISTANCE PROTEIN NORM-RELATED"/>
    <property type="match status" value="1"/>
</dbReference>
<feature type="transmembrane region" description="Helical" evidence="7">
    <location>
        <begin position="364"/>
        <end position="390"/>
    </location>
</feature>
<keyword evidence="6 7" id="KW-0472">Membrane</keyword>
<feature type="transmembrane region" description="Helical" evidence="7">
    <location>
        <begin position="324"/>
        <end position="344"/>
    </location>
</feature>
<comment type="subcellular location">
    <subcellularLocation>
        <location evidence="1">Cell membrane</location>
        <topology evidence="1">Multi-pass membrane protein</topology>
    </subcellularLocation>
</comment>
<feature type="transmembrane region" description="Helical" evidence="7">
    <location>
        <begin position="174"/>
        <end position="193"/>
    </location>
</feature>
<evidence type="ECO:0000256" key="6">
    <source>
        <dbReference type="ARBA" id="ARBA00023136"/>
    </source>
</evidence>
<keyword evidence="5 7" id="KW-1133">Transmembrane helix</keyword>
<dbReference type="KEGG" id="mol:YLM1_1208"/>
<evidence type="ECO:0000256" key="1">
    <source>
        <dbReference type="ARBA" id="ARBA00004651"/>
    </source>
</evidence>
<reference evidence="8 10" key="1">
    <citation type="journal article" date="2016" name="Genome Announc.">
        <title>Draft Genome Sequence of the Rumen Methanogen Methanobrevibacter olleyae YLM1.</title>
        <authorList>
            <person name="Kelly W.J."/>
            <person name="Li D."/>
            <person name="Lambie S.C."/>
            <person name="Cox F."/>
            <person name="Attwood G.T."/>
            <person name="Altermann E."/>
            <person name="Leahy S.C."/>
        </authorList>
    </citation>
    <scope>NUCLEOTIDE SEQUENCE [LARGE SCALE GENOMIC DNA]</scope>
    <source>
        <strain evidence="8 10">YLM1</strain>
    </source>
</reference>
<evidence type="ECO:0000313" key="10">
    <source>
        <dbReference type="Proteomes" id="UP000066376"/>
    </source>
</evidence>
<proteinExistence type="predicted"/>
<feature type="transmembrane region" description="Helical" evidence="7">
    <location>
        <begin position="402"/>
        <end position="420"/>
    </location>
</feature>
<dbReference type="PATRIC" id="fig|294671.3.peg.1261"/>
<feature type="transmembrane region" description="Helical" evidence="7">
    <location>
        <begin position="285"/>
        <end position="312"/>
    </location>
</feature>
<dbReference type="OrthoDB" id="214119at2157"/>
<dbReference type="EMBL" id="CP014265">
    <property type="protein sequence ID" value="AMK15765.1"/>
    <property type="molecule type" value="Genomic_DNA"/>
</dbReference>
<protein>
    <submittedName>
        <fullName evidence="8">MatE efflux family protein</fullName>
    </submittedName>
    <submittedName>
        <fullName evidence="9">Putative efflux protein, MATE family</fullName>
    </submittedName>
</protein>
<dbReference type="Proteomes" id="UP000183442">
    <property type="component" value="Unassembled WGS sequence"/>
</dbReference>
<dbReference type="InterPro" id="IPR048279">
    <property type="entry name" value="MdtK-like"/>
</dbReference>
<dbReference type="InterPro" id="IPR002528">
    <property type="entry name" value="MATE_fam"/>
</dbReference>
<feature type="transmembrane region" description="Helical" evidence="7">
    <location>
        <begin position="55"/>
        <end position="78"/>
    </location>
</feature>
<sequence length="465" mass="50506">MDDEKIKHYDGVDSILGNPRIALWKMSIPLIISLFITSLYGVIDAIWVSGLGADALAGVGFVSPIFIALIGIGNGLGAGSASALSRYIGEENKEKSDNGAIHTILITIVISIVTTTILLIFLKDILLAMGAGITINYAMDYGIILSIGSILIILSNSLYGILRGEGDANRTMYAMLFSSILNIVLDPIFIYALNLGLKGAAIATLISLLSVNLILFYWFYIKKDSYLKPFLSNYKFNKGITIDILKVGLPASLELINNALFAALFSLLLVRVATTDAVAVYSTAWRVVTIATTPMLAVATALISVVGANYGARKYEEILVAHRYSMKIAILFGFIAALIVYIFAPQIVSIFAYTGTSTRLSPQLIAFLSLIVIYFPTMGYGATSTFVFQGTGNGITAMFQTILRETVFTLGFAILLAVVLDYGEYGAWWGIILGELLVNTITMIWADLHIKKLIKYKNITINSKN</sequence>
<evidence type="ECO:0000313" key="8">
    <source>
        <dbReference type="EMBL" id="AMK15765.1"/>
    </source>
</evidence>
<feature type="transmembrane region" description="Helical" evidence="7">
    <location>
        <begin position="426"/>
        <end position="448"/>
    </location>
</feature>
<evidence type="ECO:0000313" key="9">
    <source>
        <dbReference type="EMBL" id="SFL18789.1"/>
    </source>
</evidence>
<reference evidence="11" key="3">
    <citation type="submission" date="2016-10" db="EMBL/GenBank/DDBJ databases">
        <authorList>
            <person name="Varghese N."/>
        </authorList>
    </citation>
    <scope>NUCLEOTIDE SEQUENCE [LARGE SCALE GENOMIC DNA]</scope>
    <source>
        <strain evidence="11">DSM 16632</strain>
    </source>
</reference>
<dbReference type="RefSeq" id="WP_067147285.1">
    <property type="nucleotide sequence ID" value="NZ_CP014265.1"/>
</dbReference>